<dbReference type="EMBL" id="LFJN01000001">
    <property type="protein sequence ID" value="KPI45693.1"/>
    <property type="molecule type" value="Genomic_DNA"/>
</dbReference>
<evidence type="ECO:0000256" key="6">
    <source>
        <dbReference type="ARBA" id="ARBA00023033"/>
    </source>
</evidence>
<evidence type="ECO:0000256" key="7">
    <source>
        <dbReference type="PIRSR" id="PIRSR602401-1"/>
    </source>
</evidence>
<evidence type="ECO:0000256" key="4">
    <source>
        <dbReference type="ARBA" id="ARBA00023002"/>
    </source>
</evidence>
<organism evidence="9 10">
    <name type="scientific">Cyphellophora attinorum</name>
    <dbReference type="NCBI Taxonomy" id="1664694"/>
    <lineage>
        <taxon>Eukaryota</taxon>
        <taxon>Fungi</taxon>
        <taxon>Dikarya</taxon>
        <taxon>Ascomycota</taxon>
        <taxon>Pezizomycotina</taxon>
        <taxon>Eurotiomycetes</taxon>
        <taxon>Chaetothyriomycetidae</taxon>
        <taxon>Chaetothyriales</taxon>
        <taxon>Cyphellophoraceae</taxon>
        <taxon>Cyphellophora</taxon>
    </lineage>
</organism>
<accession>A0A0N1HBR1</accession>
<keyword evidence="8" id="KW-0812">Transmembrane</keyword>
<feature type="transmembrane region" description="Helical" evidence="8">
    <location>
        <begin position="6"/>
        <end position="24"/>
    </location>
</feature>
<keyword evidence="8" id="KW-0472">Membrane</keyword>
<dbReference type="InterPro" id="IPR050364">
    <property type="entry name" value="Cytochrome_P450_fung"/>
</dbReference>
<evidence type="ECO:0000256" key="1">
    <source>
        <dbReference type="ARBA" id="ARBA00001971"/>
    </source>
</evidence>
<keyword evidence="3 7" id="KW-0479">Metal-binding</keyword>
<dbReference type="GO" id="GO:0020037">
    <property type="term" value="F:heme binding"/>
    <property type="evidence" value="ECO:0007669"/>
    <property type="project" value="InterPro"/>
</dbReference>
<dbReference type="InterPro" id="IPR036396">
    <property type="entry name" value="Cyt_P450_sf"/>
</dbReference>
<keyword evidence="7" id="KW-0349">Heme</keyword>
<dbReference type="RefSeq" id="XP_018005656.1">
    <property type="nucleotide sequence ID" value="XM_018144170.1"/>
</dbReference>
<dbReference type="PANTHER" id="PTHR46300:SF2">
    <property type="entry name" value="CYTOCHROME P450 MONOOXYGENASE ALNH-RELATED"/>
    <property type="match status" value="1"/>
</dbReference>
<dbReference type="Gene3D" id="1.10.630.10">
    <property type="entry name" value="Cytochrome P450"/>
    <property type="match status" value="1"/>
</dbReference>
<dbReference type="OrthoDB" id="1103324at2759"/>
<sequence>MAMTQSAVGIAAVVVAIVGLYRLLQVGRRPPGIPPGPPTIPILGNLHLMPSKDGHRQFSKWAQEYGPIYSLMLGTRTFIVLSSDTAVKDLLDKRSNIYSSRPDMYVGMDIASGGLRMLLMPYSGRWRLIHKMIHNILNIKAAVTYVPYQDLENKFMLLGMLEQPKEFANHIRRYTNSLTTQMVFGFRTLSINDPKLQQLFTGFEHWAEVAGNAASQLLDLFPVLQSLPDFLVPNHRYAKRLHKKEKELYVGHWLKAKAGIQAGTTMPCFCVDLVNAQQKEKDWFSDDLAGYTSGSLLEAGSDTTASELIAFIQAMTVFQDVQKQVQDEIDRVVGSSRMPDMEDYANLPLVRGCVKETLRWMPTNILGVPHSNIQEDQYMGYRIPKDSTVITNVWTIHMNPAKFPNPRMFDPTRFLSDKLTIFESVMSSDPGTLHTRSFIFGSGRRVCQGMHIAERSLFLAISRLLWAFNFRKAIDPDTGKEITPDVERLTQGLFVLPEKFDCVIRPRSVEKEEMIRQAWKESEETLLDPSTGQWQKVPEGMAFSTYEPTKDAVMGEV</sequence>
<protein>
    <submittedName>
        <fullName evidence="9">O-methylsterigmatocystin oxido</fullName>
    </submittedName>
</protein>
<keyword evidence="5 7" id="KW-0408">Iron</keyword>
<evidence type="ECO:0000313" key="10">
    <source>
        <dbReference type="Proteomes" id="UP000038010"/>
    </source>
</evidence>
<keyword evidence="10" id="KW-1185">Reference proteome</keyword>
<keyword evidence="6" id="KW-0503">Monooxygenase</keyword>
<dbReference type="InterPro" id="IPR002401">
    <property type="entry name" value="Cyt_P450_E_grp-I"/>
</dbReference>
<feature type="binding site" description="axial binding residue" evidence="7">
    <location>
        <position position="447"/>
    </location>
    <ligand>
        <name>heme</name>
        <dbReference type="ChEBI" id="CHEBI:30413"/>
    </ligand>
    <ligandPart>
        <name>Fe</name>
        <dbReference type="ChEBI" id="CHEBI:18248"/>
    </ligandPart>
</feature>
<dbReference type="PRINTS" id="PR00385">
    <property type="entry name" value="P450"/>
</dbReference>
<evidence type="ECO:0000313" key="9">
    <source>
        <dbReference type="EMBL" id="KPI45693.1"/>
    </source>
</evidence>
<evidence type="ECO:0000256" key="8">
    <source>
        <dbReference type="SAM" id="Phobius"/>
    </source>
</evidence>
<dbReference type="CDD" id="cd11065">
    <property type="entry name" value="CYP64-like"/>
    <property type="match status" value="1"/>
</dbReference>
<evidence type="ECO:0000256" key="2">
    <source>
        <dbReference type="ARBA" id="ARBA00010617"/>
    </source>
</evidence>
<dbReference type="AlphaFoldDB" id="A0A0N1HBR1"/>
<dbReference type="PRINTS" id="PR00463">
    <property type="entry name" value="EP450I"/>
</dbReference>
<evidence type="ECO:0000256" key="5">
    <source>
        <dbReference type="ARBA" id="ARBA00023004"/>
    </source>
</evidence>
<dbReference type="GO" id="GO:0005506">
    <property type="term" value="F:iron ion binding"/>
    <property type="evidence" value="ECO:0007669"/>
    <property type="project" value="InterPro"/>
</dbReference>
<dbReference type="SUPFAM" id="SSF48264">
    <property type="entry name" value="Cytochrome P450"/>
    <property type="match status" value="1"/>
</dbReference>
<dbReference type="GO" id="GO:0004497">
    <property type="term" value="F:monooxygenase activity"/>
    <property type="evidence" value="ECO:0007669"/>
    <property type="project" value="UniProtKB-KW"/>
</dbReference>
<name>A0A0N1HBR1_9EURO</name>
<comment type="similarity">
    <text evidence="2">Belongs to the cytochrome P450 family.</text>
</comment>
<dbReference type="GeneID" id="28736039"/>
<proteinExistence type="inferred from homology"/>
<dbReference type="InterPro" id="IPR001128">
    <property type="entry name" value="Cyt_P450"/>
</dbReference>
<dbReference type="GO" id="GO:0016705">
    <property type="term" value="F:oxidoreductase activity, acting on paired donors, with incorporation or reduction of molecular oxygen"/>
    <property type="evidence" value="ECO:0007669"/>
    <property type="project" value="InterPro"/>
</dbReference>
<evidence type="ECO:0000256" key="3">
    <source>
        <dbReference type="ARBA" id="ARBA00022723"/>
    </source>
</evidence>
<gene>
    <name evidence="9" type="ORF">AB675_405</name>
</gene>
<comment type="cofactor">
    <cofactor evidence="1 7">
        <name>heme</name>
        <dbReference type="ChEBI" id="CHEBI:30413"/>
    </cofactor>
</comment>
<keyword evidence="8" id="KW-1133">Transmembrane helix</keyword>
<dbReference type="VEuPathDB" id="FungiDB:AB675_405"/>
<dbReference type="PANTHER" id="PTHR46300">
    <property type="entry name" value="P450, PUTATIVE (EUROFUNG)-RELATED-RELATED"/>
    <property type="match status" value="1"/>
</dbReference>
<dbReference type="Pfam" id="PF00067">
    <property type="entry name" value="p450"/>
    <property type="match status" value="1"/>
</dbReference>
<dbReference type="STRING" id="1664694.A0A0N1HBR1"/>
<reference evidence="9 10" key="1">
    <citation type="submission" date="2015-06" db="EMBL/GenBank/DDBJ databases">
        <title>Draft genome of the ant-associated black yeast Phialophora attae CBS 131958.</title>
        <authorList>
            <person name="Moreno L.F."/>
            <person name="Stielow B.J."/>
            <person name="de Hoog S."/>
            <person name="Vicente V.A."/>
            <person name="Weiss V.A."/>
            <person name="de Vries M."/>
            <person name="Cruz L.M."/>
            <person name="Souza E.M."/>
        </authorList>
    </citation>
    <scope>NUCLEOTIDE SEQUENCE [LARGE SCALE GENOMIC DNA]</scope>
    <source>
        <strain evidence="9 10">CBS 131958</strain>
    </source>
</reference>
<dbReference type="Proteomes" id="UP000038010">
    <property type="component" value="Unassembled WGS sequence"/>
</dbReference>
<keyword evidence="4" id="KW-0560">Oxidoreductase</keyword>
<comment type="caution">
    <text evidence="9">The sequence shown here is derived from an EMBL/GenBank/DDBJ whole genome shotgun (WGS) entry which is preliminary data.</text>
</comment>